<dbReference type="InterPro" id="IPR003759">
    <property type="entry name" value="Cbl-bd_cap"/>
</dbReference>
<protein>
    <submittedName>
        <fullName evidence="6">B12 binding domain-containing protein</fullName>
    </submittedName>
</protein>
<keyword evidence="3" id="KW-0238">DNA-binding</keyword>
<dbReference type="InterPro" id="IPR047057">
    <property type="entry name" value="MerR_fam"/>
</dbReference>
<organism evidence="6 7">
    <name type="scientific">Ulvibacter litoralis</name>
    <dbReference type="NCBI Taxonomy" id="227084"/>
    <lineage>
        <taxon>Bacteria</taxon>
        <taxon>Pseudomonadati</taxon>
        <taxon>Bacteroidota</taxon>
        <taxon>Flavobacteriia</taxon>
        <taxon>Flavobacteriales</taxon>
        <taxon>Flavobacteriaceae</taxon>
        <taxon>Ulvibacter</taxon>
    </lineage>
</organism>
<evidence type="ECO:0000313" key="6">
    <source>
        <dbReference type="EMBL" id="SDF23054.1"/>
    </source>
</evidence>
<dbReference type="InterPro" id="IPR009061">
    <property type="entry name" value="DNA-bd_dom_put_sf"/>
</dbReference>
<dbReference type="Pfam" id="PF02607">
    <property type="entry name" value="B12-binding_2"/>
    <property type="match status" value="1"/>
</dbReference>
<feature type="domain" description="HTH merR-type" evidence="5">
    <location>
        <begin position="6"/>
        <end position="75"/>
    </location>
</feature>
<dbReference type="OrthoDB" id="9800334at2"/>
<dbReference type="STRING" id="227084.SAMN05421855_11119"/>
<evidence type="ECO:0000256" key="2">
    <source>
        <dbReference type="ARBA" id="ARBA00023015"/>
    </source>
</evidence>
<dbReference type="InterPro" id="IPR036594">
    <property type="entry name" value="Meth_synthase_dom"/>
</dbReference>
<evidence type="ECO:0000256" key="3">
    <source>
        <dbReference type="ARBA" id="ARBA00023125"/>
    </source>
</evidence>
<dbReference type="Gene3D" id="3.40.50.280">
    <property type="entry name" value="Cobalamin-binding domain"/>
    <property type="match status" value="1"/>
</dbReference>
<dbReference type="PROSITE" id="PS50937">
    <property type="entry name" value="HTH_MERR_2"/>
    <property type="match status" value="1"/>
</dbReference>
<keyword evidence="1" id="KW-0678">Repressor</keyword>
<dbReference type="GO" id="GO:0003700">
    <property type="term" value="F:DNA-binding transcription factor activity"/>
    <property type="evidence" value="ECO:0007669"/>
    <property type="project" value="InterPro"/>
</dbReference>
<dbReference type="CDD" id="cd01104">
    <property type="entry name" value="HTH_MlrA-CarA"/>
    <property type="match status" value="1"/>
</dbReference>
<dbReference type="GO" id="GO:0003677">
    <property type="term" value="F:DNA binding"/>
    <property type="evidence" value="ECO:0007669"/>
    <property type="project" value="UniProtKB-KW"/>
</dbReference>
<reference evidence="6 7" key="1">
    <citation type="submission" date="2016-10" db="EMBL/GenBank/DDBJ databases">
        <authorList>
            <person name="de Groot N.N."/>
        </authorList>
    </citation>
    <scope>NUCLEOTIDE SEQUENCE [LARGE SCALE GENOMIC DNA]</scope>
    <source>
        <strain evidence="6 7">DSM 16195</strain>
    </source>
</reference>
<dbReference type="Gene3D" id="1.10.1660.10">
    <property type="match status" value="1"/>
</dbReference>
<dbReference type="PANTHER" id="PTHR30204:SF69">
    <property type="entry name" value="MERR-FAMILY TRANSCRIPTIONAL REGULATOR"/>
    <property type="match status" value="1"/>
</dbReference>
<evidence type="ECO:0000256" key="1">
    <source>
        <dbReference type="ARBA" id="ARBA00022491"/>
    </source>
</evidence>
<evidence type="ECO:0000256" key="4">
    <source>
        <dbReference type="ARBA" id="ARBA00023163"/>
    </source>
</evidence>
<keyword evidence="7" id="KW-1185">Reference proteome</keyword>
<accession>A0A1G7JE43</accession>
<dbReference type="SUPFAM" id="SSF46955">
    <property type="entry name" value="Putative DNA-binding domain"/>
    <property type="match status" value="1"/>
</dbReference>
<name>A0A1G7JE43_9FLAO</name>
<dbReference type="SMART" id="SM00422">
    <property type="entry name" value="HTH_MERR"/>
    <property type="match status" value="1"/>
</dbReference>
<evidence type="ECO:0000313" key="7">
    <source>
        <dbReference type="Proteomes" id="UP000199321"/>
    </source>
</evidence>
<dbReference type="InterPro" id="IPR000551">
    <property type="entry name" value="MerR-type_HTH_dom"/>
</dbReference>
<dbReference type="EMBL" id="FNBA01000011">
    <property type="protein sequence ID" value="SDF23054.1"/>
    <property type="molecule type" value="Genomic_DNA"/>
</dbReference>
<keyword evidence="2" id="KW-0805">Transcription regulation</keyword>
<dbReference type="PANTHER" id="PTHR30204">
    <property type="entry name" value="REDOX-CYCLING DRUG-SENSING TRANSCRIPTIONAL ACTIVATOR SOXR"/>
    <property type="match status" value="1"/>
</dbReference>
<dbReference type="Pfam" id="PF13411">
    <property type="entry name" value="MerR_1"/>
    <property type="match status" value="1"/>
</dbReference>
<dbReference type="Gene3D" id="1.10.1240.10">
    <property type="entry name" value="Methionine synthase domain"/>
    <property type="match status" value="1"/>
</dbReference>
<proteinExistence type="predicted"/>
<dbReference type="RefSeq" id="WP_093145426.1">
    <property type="nucleotide sequence ID" value="NZ_BMWO01000014.1"/>
</dbReference>
<sequence>MNVKTQFSIKDLEHLSGIKAHTIRIWEKRYNLLTPQRTDTNIRHYDIDNLKRLLNVTFLYNEGHKISKIANLSEADIQELVESIAINQQDEIAIKDFKSAMFDFDEALFQKTYNTLLATKTFRHVFFNVFIPLLNEIGILWQTSTIDPCHESFISELLKRKLIVAIEQEEQVIENSNDPLFVLFLPYNEIHEMGLLYSNYELKAAGYKTLYFGANTPLESLKTIQNSNKEVIFVTYITIQPEGKDILDYLHEFQETTCNNTSATLWLQGAKPQKIKASQVPPNTHIIKNLQDFITKLEGLRTK</sequence>
<evidence type="ECO:0000259" key="5">
    <source>
        <dbReference type="PROSITE" id="PS50937"/>
    </source>
</evidence>
<dbReference type="AlphaFoldDB" id="A0A1G7JE43"/>
<gene>
    <name evidence="6" type="ORF">SAMN05421855_11119</name>
</gene>
<dbReference type="Proteomes" id="UP000199321">
    <property type="component" value="Unassembled WGS sequence"/>
</dbReference>
<keyword evidence="4" id="KW-0804">Transcription</keyword>